<name>A0A0P7BSI2_9HYPO</name>
<evidence type="ECO:0000256" key="1">
    <source>
        <dbReference type="SAM" id="MobiDB-lite"/>
    </source>
</evidence>
<proteinExistence type="predicted"/>
<organism evidence="2 3">
    <name type="scientific">Neonectria ditissima</name>
    <dbReference type="NCBI Taxonomy" id="78410"/>
    <lineage>
        <taxon>Eukaryota</taxon>
        <taxon>Fungi</taxon>
        <taxon>Dikarya</taxon>
        <taxon>Ascomycota</taxon>
        <taxon>Pezizomycotina</taxon>
        <taxon>Sordariomycetes</taxon>
        <taxon>Hypocreomycetidae</taxon>
        <taxon>Hypocreales</taxon>
        <taxon>Nectriaceae</taxon>
        <taxon>Neonectria</taxon>
    </lineage>
</organism>
<feature type="compositionally biased region" description="Low complexity" evidence="1">
    <location>
        <begin position="1"/>
        <end position="24"/>
    </location>
</feature>
<keyword evidence="3" id="KW-1185">Reference proteome</keyword>
<feature type="compositionally biased region" description="Basic and acidic residues" evidence="1">
    <location>
        <begin position="189"/>
        <end position="199"/>
    </location>
</feature>
<evidence type="ECO:0000313" key="2">
    <source>
        <dbReference type="EMBL" id="KPM43664.1"/>
    </source>
</evidence>
<dbReference type="EMBL" id="LKCW01000029">
    <property type="protein sequence ID" value="KPM43664.1"/>
    <property type="molecule type" value="Genomic_DNA"/>
</dbReference>
<dbReference type="Proteomes" id="UP000050424">
    <property type="component" value="Unassembled WGS sequence"/>
</dbReference>
<reference evidence="2 3" key="1">
    <citation type="submission" date="2015-09" db="EMBL/GenBank/DDBJ databases">
        <title>Draft genome of a European isolate of the apple canker pathogen Neonectria ditissima.</title>
        <authorList>
            <person name="Gomez-Cortecero A."/>
            <person name="Harrison R.J."/>
            <person name="Armitage A.D."/>
        </authorList>
    </citation>
    <scope>NUCLEOTIDE SEQUENCE [LARGE SCALE GENOMIC DNA]</scope>
    <source>
        <strain evidence="2 3">R09/05</strain>
    </source>
</reference>
<evidence type="ECO:0000313" key="3">
    <source>
        <dbReference type="Proteomes" id="UP000050424"/>
    </source>
</evidence>
<accession>A0A0P7BSI2</accession>
<sequence>MSNSSETSETSDSFDPSDSSDSYSRQPVVARDGATLWVDDDDEGYPITSFDRWGFVSLDEFAYFGSMVESAFRQLWDEYLSSQDEFIEPDRELVADMVELSEREPGRWCYSRVTTDRTNWSREAYYARFAIRLQPIFRDMWELSPGPLRRCPRGQQVNQACETAKFFFKTRRSHDAFSTEQRPGLSPRRTPDVRWAESE</sequence>
<gene>
    <name evidence="2" type="ORF">AK830_g2845</name>
</gene>
<feature type="region of interest" description="Disordered" evidence="1">
    <location>
        <begin position="174"/>
        <end position="199"/>
    </location>
</feature>
<protein>
    <submittedName>
        <fullName evidence="2">Uncharacterized protein</fullName>
    </submittedName>
</protein>
<comment type="caution">
    <text evidence="2">The sequence shown here is derived from an EMBL/GenBank/DDBJ whole genome shotgun (WGS) entry which is preliminary data.</text>
</comment>
<dbReference type="AlphaFoldDB" id="A0A0P7BSI2"/>
<feature type="region of interest" description="Disordered" evidence="1">
    <location>
        <begin position="1"/>
        <end position="26"/>
    </location>
</feature>